<feature type="compositionally biased region" description="Polar residues" evidence="1">
    <location>
        <begin position="82"/>
        <end position="92"/>
    </location>
</feature>
<dbReference type="AlphaFoldDB" id="A0A2Z7CIW5"/>
<evidence type="ECO:0000313" key="2">
    <source>
        <dbReference type="EMBL" id="KZV46653.1"/>
    </source>
</evidence>
<accession>A0A2Z7CIW5</accession>
<dbReference type="Proteomes" id="UP000250235">
    <property type="component" value="Unassembled WGS sequence"/>
</dbReference>
<protein>
    <submittedName>
        <fullName evidence="2">Uncharacterized protein</fullName>
    </submittedName>
</protein>
<dbReference type="EMBL" id="KQ995431">
    <property type="protein sequence ID" value="KZV46653.1"/>
    <property type="molecule type" value="Genomic_DNA"/>
</dbReference>
<proteinExistence type="predicted"/>
<feature type="compositionally biased region" description="Basic and acidic residues" evidence="1">
    <location>
        <begin position="70"/>
        <end position="81"/>
    </location>
</feature>
<name>A0A2Z7CIW5_9LAMI</name>
<gene>
    <name evidence="2" type="ORF">F511_36862</name>
</gene>
<organism evidence="2 3">
    <name type="scientific">Dorcoceras hygrometricum</name>
    <dbReference type="NCBI Taxonomy" id="472368"/>
    <lineage>
        <taxon>Eukaryota</taxon>
        <taxon>Viridiplantae</taxon>
        <taxon>Streptophyta</taxon>
        <taxon>Embryophyta</taxon>
        <taxon>Tracheophyta</taxon>
        <taxon>Spermatophyta</taxon>
        <taxon>Magnoliopsida</taxon>
        <taxon>eudicotyledons</taxon>
        <taxon>Gunneridae</taxon>
        <taxon>Pentapetalae</taxon>
        <taxon>asterids</taxon>
        <taxon>lamiids</taxon>
        <taxon>Lamiales</taxon>
        <taxon>Gesneriaceae</taxon>
        <taxon>Didymocarpoideae</taxon>
        <taxon>Trichosporeae</taxon>
        <taxon>Loxocarpinae</taxon>
        <taxon>Dorcoceras</taxon>
    </lineage>
</organism>
<sequence>MEKLPVASHCSSAESYSATSRCYLKIAIAKRCRLHKLIRQRFALALRFSRKTLRLFNQSQSNQQAQDSAVARREEAGEVKRINQSQDSVASFQQKRKRSSSRLESAGAKQLTTYEELQELDVNC</sequence>
<evidence type="ECO:0000256" key="1">
    <source>
        <dbReference type="SAM" id="MobiDB-lite"/>
    </source>
</evidence>
<evidence type="ECO:0000313" key="3">
    <source>
        <dbReference type="Proteomes" id="UP000250235"/>
    </source>
</evidence>
<reference evidence="2 3" key="1">
    <citation type="journal article" date="2015" name="Proc. Natl. Acad. Sci. U.S.A.">
        <title>The resurrection genome of Boea hygrometrica: A blueprint for survival of dehydration.</title>
        <authorList>
            <person name="Xiao L."/>
            <person name="Yang G."/>
            <person name="Zhang L."/>
            <person name="Yang X."/>
            <person name="Zhao S."/>
            <person name="Ji Z."/>
            <person name="Zhou Q."/>
            <person name="Hu M."/>
            <person name="Wang Y."/>
            <person name="Chen M."/>
            <person name="Xu Y."/>
            <person name="Jin H."/>
            <person name="Xiao X."/>
            <person name="Hu G."/>
            <person name="Bao F."/>
            <person name="Hu Y."/>
            <person name="Wan P."/>
            <person name="Li L."/>
            <person name="Deng X."/>
            <person name="Kuang T."/>
            <person name="Xiang C."/>
            <person name="Zhu J.K."/>
            <person name="Oliver M.J."/>
            <person name="He Y."/>
        </authorList>
    </citation>
    <scope>NUCLEOTIDE SEQUENCE [LARGE SCALE GENOMIC DNA]</scope>
    <source>
        <strain evidence="3">cv. XS01</strain>
    </source>
</reference>
<feature type="region of interest" description="Disordered" evidence="1">
    <location>
        <begin position="58"/>
        <end position="108"/>
    </location>
</feature>
<keyword evidence="3" id="KW-1185">Reference proteome</keyword>
<feature type="compositionally biased region" description="Low complexity" evidence="1">
    <location>
        <begin position="58"/>
        <end position="69"/>
    </location>
</feature>